<dbReference type="EMBL" id="JAATEP010000024">
    <property type="protein sequence ID" value="NJP93667.1"/>
    <property type="molecule type" value="Genomic_DNA"/>
</dbReference>
<gene>
    <name evidence="1" type="ORF">HCN51_30210</name>
</gene>
<reference evidence="1 2" key="1">
    <citation type="submission" date="2020-03" db="EMBL/GenBank/DDBJ databases">
        <title>WGS of actinomycetes isolated from Thailand.</title>
        <authorList>
            <person name="Thawai C."/>
        </authorList>
    </citation>
    <scope>NUCLEOTIDE SEQUENCE [LARGE SCALE GENOMIC DNA]</scope>
    <source>
        <strain evidence="1 2">FMUSA5-5</strain>
    </source>
</reference>
<sequence length="70" mass="7699">MDQAIAGFDGRDDLTSWMRLRPSSARLALPEGKQDPALDGVRELAERAQQSGNMDLAAETWRLIAESLAK</sequence>
<dbReference type="RefSeq" id="WP_168013931.1">
    <property type="nucleotide sequence ID" value="NZ_JAATEP010000024.1"/>
</dbReference>
<accession>A0ABX1BAW9</accession>
<comment type="caution">
    <text evidence="1">The sequence shown here is derived from an EMBL/GenBank/DDBJ whole genome shotgun (WGS) entry which is preliminary data.</text>
</comment>
<evidence type="ECO:0000313" key="1">
    <source>
        <dbReference type="EMBL" id="NJP93667.1"/>
    </source>
</evidence>
<dbReference type="Proteomes" id="UP000696294">
    <property type="component" value="Unassembled WGS sequence"/>
</dbReference>
<protein>
    <submittedName>
        <fullName evidence="1">Uncharacterized protein</fullName>
    </submittedName>
</protein>
<name>A0ABX1BAW9_9ACTN</name>
<evidence type="ECO:0000313" key="2">
    <source>
        <dbReference type="Proteomes" id="UP000696294"/>
    </source>
</evidence>
<proteinExistence type="predicted"/>
<keyword evidence="2" id="KW-1185">Reference proteome</keyword>
<organism evidence="1 2">
    <name type="scientific">Nonomuraea composti</name>
    <dbReference type="NCBI Taxonomy" id="2720023"/>
    <lineage>
        <taxon>Bacteria</taxon>
        <taxon>Bacillati</taxon>
        <taxon>Actinomycetota</taxon>
        <taxon>Actinomycetes</taxon>
        <taxon>Streptosporangiales</taxon>
        <taxon>Streptosporangiaceae</taxon>
        <taxon>Nonomuraea</taxon>
    </lineage>
</organism>